<protein>
    <submittedName>
        <fullName evidence="1">Uncharacterized protein</fullName>
    </submittedName>
</protein>
<proteinExistence type="predicted"/>
<dbReference type="AlphaFoldDB" id="A0A0F9DFK1"/>
<feature type="non-terminal residue" evidence="1">
    <location>
        <position position="1"/>
    </location>
</feature>
<accession>A0A0F9DFK1</accession>
<name>A0A0F9DFK1_9ZZZZ</name>
<gene>
    <name evidence="1" type="ORF">LCGC14_2204690</name>
</gene>
<evidence type="ECO:0000313" key="1">
    <source>
        <dbReference type="EMBL" id="KKL60498.1"/>
    </source>
</evidence>
<organism evidence="1">
    <name type="scientific">marine sediment metagenome</name>
    <dbReference type="NCBI Taxonomy" id="412755"/>
    <lineage>
        <taxon>unclassified sequences</taxon>
        <taxon>metagenomes</taxon>
        <taxon>ecological metagenomes</taxon>
    </lineage>
</organism>
<comment type="caution">
    <text evidence="1">The sequence shown here is derived from an EMBL/GenBank/DDBJ whole genome shotgun (WGS) entry which is preliminary data.</text>
</comment>
<sequence>GNSWGVAAYVADVESIHAMHSNPAGNGINFATEHNAKVYSMSDNGGLVQQYDFGSSRGVSIGAGECGKFGELVACSHFNGDAYIAGYRGAPWKNLYIIRNKFVWALTEYKGALLAGCGYAGDFYHKHAGSIEQLEPGKKLITDPPYGFCKGFHKKHNVLYAMFGRHLAWTEDLIGWPSVEMPGNACWSMVDTGPETMIGIWYTSARGSAAAGKPPGIWLVEFNVSTQKVKILKHWAAPGMNAPYYTGGGLVGLHDFAVGFVTIQGRSRSLKITW</sequence>
<reference evidence="1" key="1">
    <citation type="journal article" date="2015" name="Nature">
        <title>Complex archaea that bridge the gap between prokaryotes and eukaryotes.</title>
        <authorList>
            <person name="Spang A."/>
            <person name="Saw J.H."/>
            <person name="Jorgensen S.L."/>
            <person name="Zaremba-Niedzwiedzka K."/>
            <person name="Martijn J."/>
            <person name="Lind A.E."/>
            <person name="van Eijk R."/>
            <person name="Schleper C."/>
            <person name="Guy L."/>
            <person name="Ettema T.J."/>
        </authorList>
    </citation>
    <scope>NUCLEOTIDE SEQUENCE</scope>
</reference>
<dbReference type="EMBL" id="LAZR01029128">
    <property type="protein sequence ID" value="KKL60498.1"/>
    <property type="molecule type" value="Genomic_DNA"/>
</dbReference>